<keyword evidence="1 2" id="KW-0597">Phosphoprotein</keyword>
<dbReference type="PROSITE" id="PS50110">
    <property type="entry name" value="RESPONSE_REGULATORY"/>
    <property type="match status" value="1"/>
</dbReference>
<dbReference type="InterPro" id="IPR036890">
    <property type="entry name" value="HATPase_C_sf"/>
</dbReference>
<dbReference type="CDD" id="cd17574">
    <property type="entry name" value="REC_OmpR"/>
    <property type="match status" value="1"/>
</dbReference>
<dbReference type="SUPFAM" id="SSF55874">
    <property type="entry name" value="ATPase domain of HSP90 chaperone/DNA topoisomerase II/histidine kinase"/>
    <property type="match status" value="1"/>
</dbReference>
<protein>
    <submittedName>
        <fullName evidence="4">Response regulator</fullName>
    </submittedName>
</protein>
<dbReference type="Gene3D" id="3.40.50.2300">
    <property type="match status" value="1"/>
</dbReference>
<evidence type="ECO:0000256" key="1">
    <source>
        <dbReference type="ARBA" id="ARBA00022553"/>
    </source>
</evidence>
<evidence type="ECO:0000259" key="3">
    <source>
        <dbReference type="PROSITE" id="PS50110"/>
    </source>
</evidence>
<feature type="modified residue" description="4-aspartylphosphate" evidence="2">
    <location>
        <position position="63"/>
    </location>
</feature>
<dbReference type="InterPro" id="IPR001789">
    <property type="entry name" value="Sig_transdc_resp-reg_receiver"/>
</dbReference>
<organism evidence="4 5">
    <name type="scientific">Candidatus Jidaibacter acanthamoebae</name>
    <dbReference type="NCBI Taxonomy" id="86105"/>
    <lineage>
        <taxon>Bacteria</taxon>
        <taxon>Pseudomonadati</taxon>
        <taxon>Pseudomonadota</taxon>
        <taxon>Alphaproteobacteria</taxon>
        <taxon>Rickettsiales</taxon>
        <taxon>Candidatus Midichloriaceae</taxon>
        <taxon>Candidatus Jidaibacter</taxon>
    </lineage>
</organism>
<keyword evidence="5" id="KW-1185">Reference proteome</keyword>
<dbReference type="InterPro" id="IPR003594">
    <property type="entry name" value="HATPase_dom"/>
</dbReference>
<dbReference type="Gene3D" id="3.30.565.10">
    <property type="entry name" value="Histidine kinase-like ATPase, C-terminal domain"/>
    <property type="match status" value="1"/>
</dbReference>
<comment type="caution">
    <text evidence="4">The sequence shown here is derived from an EMBL/GenBank/DDBJ whole genome shotgun (WGS) entry which is preliminary data.</text>
</comment>
<dbReference type="InterPro" id="IPR011006">
    <property type="entry name" value="CheY-like_superfamily"/>
</dbReference>
<evidence type="ECO:0000313" key="5">
    <source>
        <dbReference type="Proteomes" id="UP000031258"/>
    </source>
</evidence>
<dbReference type="PANTHER" id="PTHR44591:SF3">
    <property type="entry name" value="RESPONSE REGULATORY DOMAIN-CONTAINING PROTEIN"/>
    <property type="match status" value="1"/>
</dbReference>
<gene>
    <name evidence="4" type="ORF">NF27_JF00450</name>
</gene>
<reference evidence="4 5" key="1">
    <citation type="submission" date="2014-11" db="EMBL/GenBank/DDBJ databases">
        <title>A Rickettsiales Symbiont of Amoebae With Ancient Features.</title>
        <authorList>
            <person name="Schulz F."/>
            <person name="Martijn J."/>
            <person name="Wascher F."/>
            <person name="Kostanjsek R."/>
            <person name="Ettema T.J."/>
            <person name="Horn M."/>
        </authorList>
    </citation>
    <scope>NUCLEOTIDE SEQUENCE [LARGE SCALE GENOMIC DNA]</scope>
    <source>
        <strain evidence="4 5">UWC36</strain>
    </source>
</reference>
<sequence>MGKSKMSGDEKKIKILAVDDEEFNLDILLEYFEEEGYEILTAQDGVKAWEILEKEEVNLVVLDRMMPNMDGISLLKRIKATERFKATPVIMQTAATSVEEVREGVEAGAFYYLSKPYQKELLLSIVRSALESAKKYSALVDTVSLNLSALKLIKKAGFEFRNLEEVKSLSALISNSCPKERNVLWGVTELMLNAVEHGNLGITYEEKKRYLIEGGWVEEIKSRLQREEYKHKVCKLEFERTDTKITITIIDQGTGFAPQKYMEIDPNRITDPNGRGIALSKQISFDSLVYSNKGNSVCCKIFL</sequence>
<dbReference type="SUPFAM" id="SSF52172">
    <property type="entry name" value="CheY-like"/>
    <property type="match status" value="1"/>
</dbReference>
<dbReference type="PATRIC" id="fig|86105.3.peg.1991"/>
<name>A0A0C1MQC1_9RICK</name>
<feature type="domain" description="Response regulatory" evidence="3">
    <location>
        <begin position="14"/>
        <end position="130"/>
    </location>
</feature>
<dbReference type="Proteomes" id="UP000031258">
    <property type="component" value="Unassembled WGS sequence"/>
</dbReference>
<dbReference type="EMBL" id="JSWE01000223">
    <property type="protein sequence ID" value="KIE04167.1"/>
    <property type="molecule type" value="Genomic_DNA"/>
</dbReference>
<dbReference type="InterPro" id="IPR050595">
    <property type="entry name" value="Bact_response_regulator"/>
</dbReference>
<dbReference type="PANTHER" id="PTHR44591">
    <property type="entry name" value="STRESS RESPONSE REGULATOR PROTEIN 1"/>
    <property type="match status" value="1"/>
</dbReference>
<dbReference type="Pfam" id="PF00072">
    <property type="entry name" value="Response_reg"/>
    <property type="match status" value="1"/>
</dbReference>
<dbReference type="STRING" id="86105.NF27_JF00450"/>
<dbReference type="GO" id="GO:0000160">
    <property type="term" value="P:phosphorelay signal transduction system"/>
    <property type="evidence" value="ECO:0007669"/>
    <property type="project" value="InterPro"/>
</dbReference>
<evidence type="ECO:0000256" key="2">
    <source>
        <dbReference type="PROSITE-ProRule" id="PRU00169"/>
    </source>
</evidence>
<evidence type="ECO:0000313" key="4">
    <source>
        <dbReference type="EMBL" id="KIE04167.1"/>
    </source>
</evidence>
<proteinExistence type="predicted"/>
<dbReference type="SMART" id="SM00448">
    <property type="entry name" value="REC"/>
    <property type="match status" value="1"/>
</dbReference>
<dbReference type="AlphaFoldDB" id="A0A0C1MQC1"/>
<dbReference type="Pfam" id="PF13581">
    <property type="entry name" value="HATPase_c_2"/>
    <property type="match status" value="1"/>
</dbReference>
<accession>A0A0C1MQC1</accession>